<dbReference type="Gene3D" id="3.40.109.10">
    <property type="entry name" value="NADH Oxidase"/>
    <property type="match status" value="1"/>
</dbReference>
<sequence>MRTRRNLMIGGGGLLLAGAAATWLGLRDMGSMQDYTAAVTALRAALPARPKAADLIRFATLAANSHNTQAWTFHAEARSITLAPDRTRATPVVDPDDHHLFVSLGCAAENLSIAAASRGLPGRLQFYARGGGVVRFSYADGAAVDTDLSDVIALRQSTRGMYDGSTLTSAELDRLAMAARLPGVDLILMTDHGQMAKLADLIAAANTAQIADPAFMAELKHWMRFNPRDAINAGDGLFSATTGNPVMPDWLGQMMLDWAYTSKSENTSNAAKIASSAGLAVFVAAKQDAEHWVKVGRACQRFALQATAMGLKHAFLNQPVEVAALRPALASLIGLPGRRPDLVMRFGRGAAMPYAARRPVSAVMV</sequence>
<evidence type="ECO:0000313" key="2">
    <source>
        <dbReference type="Proteomes" id="UP001595547"/>
    </source>
</evidence>
<comment type="caution">
    <text evidence="1">The sequence shown here is derived from an EMBL/GenBank/DDBJ whole genome shotgun (WGS) entry which is preliminary data.</text>
</comment>
<dbReference type="RefSeq" id="WP_380072164.1">
    <property type="nucleotide sequence ID" value="NZ_JBHRTO010000001.1"/>
</dbReference>
<organism evidence="1 2">
    <name type="scientific">Cypionkella sinensis</name>
    <dbReference type="NCBI Taxonomy" id="1756043"/>
    <lineage>
        <taxon>Bacteria</taxon>
        <taxon>Pseudomonadati</taxon>
        <taxon>Pseudomonadota</taxon>
        <taxon>Alphaproteobacteria</taxon>
        <taxon>Rhodobacterales</taxon>
        <taxon>Paracoccaceae</taxon>
        <taxon>Cypionkella</taxon>
    </lineage>
</organism>
<protein>
    <submittedName>
        <fullName evidence="1">Acg family FMN-binding oxidoreductase</fullName>
    </submittedName>
</protein>
<accession>A0ABV7J043</accession>
<dbReference type="InterPro" id="IPR000415">
    <property type="entry name" value="Nitroreductase-like"/>
</dbReference>
<dbReference type="SUPFAM" id="SSF55469">
    <property type="entry name" value="FMN-dependent nitroreductase-like"/>
    <property type="match status" value="2"/>
</dbReference>
<gene>
    <name evidence="1" type="ORF">ACFOGH_06035</name>
</gene>
<proteinExistence type="predicted"/>
<dbReference type="NCBIfam" id="NF047509">
    <property type="entry name" value="Rv3131_FMN_oxido"/>
    <property type="match status" value="1"/>
</dbReference>
<keyword evidence="2" id="KW-1185">Reference proteome</keyword>
<evidence type="ECO:0000313" key="1">
    <source>
        <dbReference type="EMBL" id="MFC3180539.1"/>
    </source>
</evidence>
<dbReference type="Proteomes" id="UP001595547">
    <property type="component" value="Unassembled WGS sequence"/>
</dbReference>
<reference evidence="2" key="1">
    <citation type="journal article" date="2019" name="Int. J. Syst. Evol. Microbiol.">
        <title>The Global Catalogue of Microorganisms (GCM) 10K type strain sequencing project: providing services to taxonomists for standard genome sequencing and annotation.</title>
        <authorList>
            <consortium name="The Broad Institute Genomics Platform"/>
            <consortium name="The Broad Institute Genome Sequencing Center for Infectious Disease"/>
            <person name="Wu L."/>
            <person name="Ma J."/>
        </authorList>
    </citation>
    <scope>NUCLEOTIDE SEQUENCE [LARGE SCALE GENOMIC DNA]</scope>
    <source>
        <strain evidence="2">KCTC 52039</strain>
    </source>
</reference>
<name>A0ABV7J043_9RHOB</name>
<dbReference type="EMBL" id="JBHRTO010000001">
    <property type="protein sequence ID" value="MFC3180539.1"/>
    <property type="molecule type" value="Genomic_DNA"/>
</dbReference>